<keyword evidence="1" id="KW-1133">Transmembrane helix</keyword>
<dbReference type="HOGENOM" id="CLU_1547762_0_0_1"/>
<dbReference type="Proteomes" id="UP000053593">
    <property type="component" value="Unassembled WGS sequence"/>
</dbReference>
<keyword evidence="3" id="KW-1185">Reference proteome</keyword>
<feature type="transmembrane region" description="Helical" evidence="1">
    <location>
        <begin position="21"/>
        <end position="41"/>
    </location>
</feature>
<reference evidence="2 3" key="1">
    <citation type="submission" date="2014-04" db="EMBL/GenBank/DDBJ databases">
        <title>Evolutionary Origins and Diversification of the Mycorrhizal Mutualists.</title>
        <authorList>
            <consortium name="DOE Joint Genome Institute"/>
            <consortium name="Mycorrhizal Genomics Consortium"/>
            <person name="Kohler A."/>
            <person name="Kuo A."/>
            <person name="Nagy L.G."/>
            <person name="Floudas D."/>
            <person name="Copeland A."/>
            <person name="Barry K.W."/>
            <person name="Cichocki N."/>
            <person name="Veneault-Fourrey C."/>
            <person name="LaButti K."/>
            <person name="Lindquist E.A."/>
            <person name="Lipzen A."/>
            <person name="Lundell T."/>
            <person name="Morin E."/>
            <person name="Murat C."/>
            <person name="Riley R."/>
            <person name="Ohm R."/>
            <person name="Sun H."/>
            <person name="Tunlid A."/>
            <person name="Henrissat B."/>
            <person name="Grigoriev I.V."/>
            <person name="Hibbett D.S."/>
            <person name="Martin F."/>
        </authorList>
    </citation>
    <scope>NUCLEOTIDE SEQUENCE [LARGE SCALE GENOMIC DNA]</scope>
    <source>
        <strain evidence="2 3">FD-317 M1</strain>
    </source>
</reference>
<dbReference type="AlphaFoldDB" id="A0A0D0CDJ3"/>
<dbReference type="EMBL" id="KN834775">
    <property type="protein sequence ID" value="KIK60544.1"/>
    <property type="molecule type" value="Genomic_DNA"/>
</dbReference>
<evidence type="ECO:0000313" key="3">
    <source>
        <dbReference type="Proteomes" id="UP000053593"/>
    </source>
</evidence>
<keyword evidence="1" id="KW-0812">Transmembrane</keyword>
<evidence type="ECO:0000256" key="1">
    <source>
        <dbReference type="SAM" id="Phobius"/>
    </source>
</evidence>
<organism evidence="2 3">
    <name type="scientific">Collybiopsis luxurians FD-317 M1</name>
    <dbReference type="NCBI Taxonomy" id="944289"/>
    <lineage>
        <taxon>Eukaryota</taxon>
        <taxon>Fungi</taxon>
        <taxon>Dikarya</taxon>
        <taxon>Basidiomycota</taxon>
        <taxon>Agaricomycotina</taxon>
        <taxon>Agaricomycetes</taxon>
        <taxon>Agaricomycetidae</taxon>
        <taxon>Agaricales</taxon>
        <taxon>Marasmiineae</taxon>
        <taxon>Omphalotaceae</taxon>
        <taxon>Collybiopsis</taxon>
        <taxon>Collybiopsis luxurians</taxon>
    </lineage>
</organism>
<proteinExistence type="predicted"/>
<name>A0A0D0CDJ3_9AGAR</name>
<evidence type="ECO:0000313" key="2">
    <source>
        <dbReference type="EMBL" id="KIK60544.1"/>
    </source>
</evidence>
<accession>A0A0D0CDJ3</accession>
<gene>
    <name evidence="2" type="ORF">GYMLUDRAFT_611821</name>
</gene>
<keyword evidence="1" id="KW-0472">Membrane</keyword>
<sequence>MIRFFFVRHSTERIEKFFSMKCRLFMNVFTASVVSLISVILKQKLSPLEFLLYLGQSKKIHAASHSENGLTCGKIRQDISRKFEEQFSCLSGGEKKFNSHLVRPLGAYFGVVVEARRWGFHVPSNEKIQLNKANARCHRPALPPLYVLVLYVMPMFSHVTHDQQSVCGGHRQL</sequence>
<protein>
    <submittedName>
        <fullName evidence="2">Uncharacterized protein</fullName>
    </submittedName>
</protein>